<evidence type="ECO:0000313" key="3">
    <source>
        <dbReference type="EMBL" id="MDC2830113.1"/>
    </source>
</evidence>
<dbReference type="InterPro" id="IPR010095">
    <property type="entry name" value="Cas12f1-like_TNB"/>
</dbReference>
<feature type="domain" description="Cas12f1-like TNB" evidence="2">
    <location>
        <begin position="364"/>
        <end position="427"/>
    </location>
</feature>
<dbReference type="AlphaFoldDB" id="A0AAJ1MC29"/>
<dbReference type="Pfam" id="PF07282">
    <property type="entry name" value="Cas12f1-like_TNB"/>
    <property type="match status" value="1"/>
</dbReference>
<keyword evidence="1" id="KW-0238">DNA-binding</keyword>
<reference evidence="3" key="1">
    <citation type="submission" date="2023-01" db="EMBL/GenBank/DDBJ databases">
        <title>Genome analysis of 13 Lactobacillus isolated from gut of wild boar.</title>
        <authorList>
            <person name="Papp P."/>
            <person name="Libisch B."/>
            <person name="Nagy T."/>
            <person name="Olasz F."/>
        </authorList>
    </citation>
    <scope>NUCLEOTIDE SEQUENCE</scope>
    <source>
        <strain evidence="3">F146</strain>
    </source>
</reference>
<evidence type="ECO:0000313" key="4">
    <source>
        <dbReference type="Proteomes" id="UP001220670"/>
    </source>
</evidence>
<dbReference type="GO" id="GO:0003677">
    <property type="term" value="F:DNA binding"/>
    <property type="evidence" value="ECO:0007669"/>
    <property type="project" value="UniProtKB-KW"/>
</dbReference>
<evidence type="ECO:0000256" key="1">
    <source>
        <dbReference type="ARBA" id="ARBA00023125"/>
    </source>
</evidence>
<proteinExistence type="predicted"/>
<evidence type="ECO:0000259" key="2">
    <source>
        <dbReference type="Pfam" id="PF07282"/>
    </source>
</evidence>
<organism evidence="3 4">
    <name type="scientific">Limosilactobacillus mucosae</name>
    <name type="common">Lactobacillus mucosae</name>
    <dbReference type="NCBI Taxonomy" id="97478"/>
    <lineage>
        <taxon>Bacteria</taxon>
        <taxon>Bacillati</taxon>
        <taxon>Bacillota</taxon>
        <taxon>Bacilli</taxon>
        <taxon>Lactobacillales</taxon>
        <taxon>Lactobacillaceae</taxon>
        <taxon>Limosilactobacillus</taxon>
    </lineage>
</organism>
<dbReference type="Proteomes" id="UP001220670">
    <property type="component" value="Unassembled WGS sequence"/>
</dbReference>
<accession>A0AAJ1MC29</accession>
<dbReference type="RefSeq" id="WP_272209209.1">
    <property type="nucleotide sequence ID" value="NZ_JAQOMV010000031.1"/>
</dbReference>
<dbReference type="EMBL" id="JAQONE010000023">
    <property type="protein sequence ID" value="MDC2830113.1"/>
    <property type="molecule type" value="Genomic_DNA"/>
</dbReference>
<name>A0AAJ1MC29_LIMMU</name>
<protein>
    <submittedName>
        <fullName evidence="3">Zinc ribbon domain-containing protein</fullName>
    </submittedName>
</protein>
<comment type="caution">
    <text evidence="3">The sequence shown here is derived from an EMBL/GenBank/DDBJ whole genome shotgun (WGS) entry which is preliminary data.</text>
</comment>
<sequence>MILKKERIKKVKGTRTYRFRITNSDDVDVKFPHVQEVQAHYFNYALKYMYQHYGVKHLDVRLPTGDQKKYFILKLVKFARKQAAKHKGFDLKKMDYSVQSIDKMLEGLYVNFDRYRKGQYKRIHYWSEKDTQKYLATHKCGLSGYGRISYKHSYDDVHSVTFKQNHDRIALMNNYCLKVPYFGKIKSEESLTAFKHKKIVEAKIIKRHEHDYELQVVTKFEEQRQITKEMVKQAVGLDVNLKDNHFFVLSNKQIVSWGKDVEAYYRKADAKSRKLQQYLTKHNKGRDNSKTTRRVKQQLSRLQTKTAYKIDAWQLKTTIAFAAKYPVLAMEELHSFDIRVNKQAKNYKMRKNINHKLAMLQPSTFRKQMEYIYQDRHCLLLEVNTIDTSKTCNKCGFINHDLKFEKQWTCPHCHQKLDRDINAAYNIRDWAVTPKKHAALQQPDRFPYLNEKNIVTTF</sequence>
<gene>
    <name evidence="3" type="ORF">PO250_07365</name>
</gene>